<dbReference type="PANTHER" id="PTHR47534">
    <property type="entry name" value="YALI0E05731P"/>
    <property type="match status" value="1"/>
</dbReference>
<organism evidence="2 3">
    <name type="scientific">Streptomyces omiyaensis</name>
    <dbReference type="NCBI Taxonomy" id="68247"/>
    <lineage>
        <taxon>Bacteria</taxon>
        <taxon>Bacillati</taxon>
        <taxon>Actinomycetota</taxon>
        <taxon>Actinomycetes</taxon>
        <taxon>Kitasatosporales</taxon>
        <taxon>Streptomycetaceae</taxon>
        <taxon>Streptomyces</taxon>
    </lineage>
</organism>
<keyword evidence="3" id="KW-1185">Reference proteome</keyword>
<comment type="caution">
    <text evidence="2">The sequence shown here is derived from an EMBL/GenBank/DDBJ whole genome shotgun (WGS) entry which is preliminary data.</text>
</comment>
<evidence type="ECO:0000313" key="3">
    <source>
        <dbReference type="Proteomes" id="UP001604282"/>
    </source>
</evidence>
<dbReference type="SUPFAM" id="SSF51735">
    <property type="entry name" value="NAD(P)-binding Rossmann-fold domains"/>
    <property type="match status" value="1"/>
</dbReference>
<reference evidence="2 3" key="1">
    <citation type="submission" date="2024-10" db="EMBL/GenBank/DDBJ databases">
        <title>The Natural Products Discovery Center: Release of the First 8490 Sequenced Strains for Exploring Actinobacteria Biosynthetic Diversity.</title>
        <authorList>
            <person name="Kalkreuter E."/>
            <person name="Kautsar S.A."/>
            <person name="Yang D."/>
            <person name="Bader C.D."/>
            <person name="Teijaro C.N."/>
            <person name="Fluegel L."/>
            <person name="Davis C.M."/>
            <person name="Simpson J.R."/>
            <person name="Lauterbach L."/>
            <person name="Steele A.D."/>
            <person name="Gui C."/>
            <person name="Meng S."/>
            <person name="Li G."/>
            <person name="Viehrig K."/>
            <person name="Ye F."/>
            <person name="Su P."/>
            <person name="Kiefer A.F."/>
            <person name="Nichols A."/>
            <person name="Cepeda A.J."/>
            <person name="Yan W."/>
            <person name="Fan B."/>
            <person name="Jiang Y."/>
            <person name="Adhikari A."/>
            <person name="Zheng C.-J."/>
            <person name="Schuster L."/>
            <person name="Cowan T.M."/>
            <person name="Smanski M.J."/>
            <person name="Chevrette M.G."/>
            <person name="De Carvalho L.P.S."/>
            <person name="Shen B."/>
        </authorList>
    </citation>
    <scope>NUCLEOTIDE SEQUENCE [LARGE SCALE GENOMIC DNA]</scope>
    <source>
        <strain evidence="2 3">NPDC048229</strain>
    </source>
</reference>
<sequence length="276" mass="29515">MSTLVVAGGTDGIGKALAERHLDRGDTVFVIGRDPVKGRAYLERARDRGAAGRAHFVTADLGLVADTTAAVDEIAGRAPAVDALVLCARHYRYRRTETREGYEENFALFYLSRYLLGHGLAPALGRSGRGVVVNVAGPGAPLDVVRWHDLQFGRDYHGGAALGHGGKLNDLLGVAFADRYAATTGVRYVLVHPGVTATGFSGEYDAGTLLHIRAMQRGAKPVSAALPPITAALDDPPSAPLTAFVEGRPLRVDTRDFDRTAARRLEEITERLLHEG</sequence>
<evidence type="ECO:0000313" key="2">
    <source>
        <dbReference type="EMBL" id="MFG3191082.1"/>
    </source>
</evidence>
<dbReference type="RefSeq" id="WP_189849962.1">
    <property type="nucleotide sequence ID" value="NZ_BMVV01000009.1"/>
</dbReference>
<name>A0ABW7BU91_9ACTN</name>
<accession>A0ABW7BU91</accession>
<dbReference type="EMBL" id="JBICZW010000011">
    <property type="protein sequence ID" value="MFG3191082.1"/>
    <property type="molecule type" value="Genomic_DNA"/>
</dbReference>
<dbReference type="PRINTS" id="PR00081">
    <property type="entry name" value="GDHRDH"/>
</dbReference>
<dbReference type="Proteomes" id="UP001604282">
    <property type="component" value="Unassembled WGS sequence"/>
</dbReference>
<dbReference type="Gene3D" id="3.40.50.720">
    <property type="entry name" value="NAD(P)-binding Rossmann-like Domain"/>
    <property type="match status" value="1"/>
</dbReference>
<dbReference type="PANTHER" id="PTHR47534:SF3">
    <property type="entry name" value="ALCOHOL DEHYDROGENASE-LIKE C-TERMINAL DOMAIN-CONTAINING PROTEIN"/>
    <property type="match status" value="1"/>
</dbReference>
<gene>
    <name evidence="2" type="ORF">ACGFYS_19325</name>
</gene>
<dbReference type="Pfam" id="PF00106">
    <property type="entry name" value="adh_short"/>
    <property type="match status" value="1"/>
</dbReference>
<dbReference type="InterPro" id="IPR002347">
    <property type="entry name" value="SDR_fam"/>
</dbReference>
<evidence type="ECO:0000256" key="1">
    <source>
        <dbReference type="ARBA" id="ARBA00023002"/>
    </source>
</evidence>
<dbReference type="InterPro" id="IPR036291">
    <property type="entry name" value="NAD(P)-bd_dom_sf"/>
</dbReference>
<proteinExistence type="predicted"/>
<keyword evidence="1" id="KW-0560">Oxidoreductase</keyword>
<dbReference type="InterPro" id="IPR052228">
    <property type="entry name" value="Sec_Metab_Biosynth_Oxidored"/>
</dbReference>
<protein>
    <submittedName>
        <fullName evidence="2">SDR family NAD(P)-dependent oxidoreductase</fullName>
    </submittedName>
</protein>